<dbReference type="AlphaFoldDB" id="A0A229P2M3"/>
<dbReference type="SUPFAM" id="SSF51735">
    <property type="entry name" value="NAD(P)-binding Rossmann-fold domains"/>
    <property type="match status" value="1"/>
</dbReference>
<name>A0A229P2M3_9BACL</name>
<proteinExistence type="predicted"/>
<dbReference type="PANTHER" id="PTHR14097:SF7">
    <property type="entry name" value="OXIDOREDUCTASE HTATIP2"/>
    <property type="match status" value="1"/>
</dbReference>
<comment type="caution">
    <text evidence="1">The sequence shown here is derived from an EMBL/GenBank/DDBJ whole genome shotgun (WGS) entry which is preliminary data.</text>
</comment>
<keyword evidence="2" id="KW-1185">Reference proteome</keyword>
<organism evidence="1 2">
    <name type="scientific">Paenibacillus herberti</name>
    <dbReference type="NCBI Taxonomy" id="1619309"/>
    <lineage>
        <taxon>Bacteria</taxon>
        <taxon>Bacillati</taxon>
        <taxon>Bacillota</taxon>
        <taxon>Bacilli</taxon>
        <taxon>Bacillales</taxon>
        <taxon>Paenibacillaceae</taxon>
        <taxon>Paenibacillus</taxon>
    </lineage>
</organism>
<accession>A0A229P2M3</accession>
<dbReference type="EMBL" id="NMUQ01000001">
    <property type="protein sequence ID" value="OXM16194.1"/>
    <property type="molecule type" value="Genomic_DNA"/>
</dbReference>
<protein>
    <submittedName>
        <fullName evidence="1">Oxidoreductase</fullName>
    </submittedName>
</protein>
<evidence type="ECO:0000313" key="2">
    <source>
        <dbReference type="Proteomes" id="UP000215145"/>
    </source>
</evidence>
<dbReference type="Gene3D" id="3.40.50.720">
    <property type="entry name" value="NAD(P)-binding Rossmann-like Domain"/>
    <property type="match status" value="1"/>
</dbReference>
<evidence type="ECO:0000313" key="1">
    <source>
        <dbReference type="EMBL" id="OXM16194.1"/>
    </source>
</evidence>
<gene>
    <name evidence="1" type="ORF">CGZ75_05730</name>
</gene>
<dbReference type="Pfam" id="PF08732">
    <property type="entry name" value="HIM1"/>
    <property type="match status" value="1"/>
</dbReference>
<sequence>MSHHEIMKKASTLWQRMGCMRRKELYEVEKTAVIAGATGLVGGELLQLLLQQQEYGVVIAVGRRSTGVSHPKLEELIWDDSQPEAVLEGRLGGADLFIATGTTIKRAGSQQKFREVDYELPLRLARSAATQGADSLAIVSSIGASTSSRYFYLKVKGELEQRLTELGLRHLVILRPAQLLGNRAENRPGEVWAARLMKPLQALMVGPLARYRPIQAATVAAAMLGASRSASRGGIVLESEQIPVEAAGLKPIK</sequence>
<dbReference type="PANTHER" id="PTHR14097">
    <property type="entry name" value="OXIDOREDUCTASE HTATIP2"/>
    <property type="match status" value="1"/>
</dbReference>
<reference evidence="1 2" key="1">
    <citation type="submission" date="2017-07" db="EMBL/GenBank/DDBJ databases">
        <title>Paenibacillus herberti R33 genome sequencing and assembly.</title>
        <authorList>
            <person name="Su W."/>
        </authorList>
    </citation>
    <scope>NUCLEOTIDE SEQUENCE [LARGE SCALE GENOMIC DNA]</scope>
    <source>
        <strain evidence="1 2">R33</strain>
    </source>
</reference>
<dbReference type="InterPro" id="IPR014843">
    <property type="entry name" value="Him1/Fmp52"/>
</dbReference>
<dbReference type="InterPro" id="IPR036291">
    <property type="entry name" value="NAD(P)-bd_dom_sf"/>
</dbReference>
<dbReference type="Proteomes" id="UP000215145">
    <property type="component" value="Unassembled WGS sequence"/>
</dbReference>